<proteinExistence type="predicted"/>
<organism evidence="1 2">
    <name type="scientific">Mya arenaria</name>
    <name type="common">Soft-shell clam</name>
    <dbReference type="NCBI Taxonomy" id="6604"/>
    <lineage>
        <taxon>Eukaryota</taxon>
        <taxon>Metazoa</taxon>
        <taxon>Spiralia</taxon>
        <taxon>Lophotrochozoa</taxon>
        <taxon>Mollusca</taxon>
        <taxon>Bivalvia</taxon>
        <taxon>Autobranchia</taxon>
        <taxon>Heteroconchia</taxon>
        <taxon>Euheterodonta</taxon>
        <taxon>Imparidentia</taxon>
        <taxon>Neoheterodontei</taxon>
        <taxon>Myida</taxon>
        <taxon>Myoidea</taxon>
        <taxon>Myidae</taxon>
        <taxon>Mya</taxon>
    </lineage>
</organism>
<name>A0ABY7DAX3_MYAAR</name>
<dbReference type="PANTHER" id="PTHR10825">
    <property type="entry name" value="RING FINGER DOMAIN-CONTAINING, POLYCOMB GROUP COMPONENT"/>
    <property type="match status" value="1"/>
</dbReference>
<reference evidence="1" key="1">
    <citation type="submission" date="2022-11" db="EMBL/GenBank/DDBJ databases">
        <title>Centuries of genome instability and evolution in soft-shell clam transmissible cancer (bioRxiv).</title>
        <authorList>
            <person name="Hart S.F.M."/>
            <person name="Yonemitsu M.A."/>
            <person name="Giersch R.M."/>
            <person name="Beal B.F."/>
            <person name="Arriagada G."/>
            <person name="Davis B.W."/>
            <person name="Ostrander E.A."/>
            <person name="Goff S.P."/>
            <person name="Metzger M.J."/>
        </authorList>
    </citation>
    <scope>NUCLEOTIDE SEQUENCE</scope>
    <source>
        <strain evidence="1">MELC-2E11</strain>
        <tissue evidence="1">Siphon/mantle</tissue>
    </source>
</reference>
<dbReference type="PANTHER" id="PTHR10825:SF72">
    <property type="entry name" value="UBIQUITIN-LIKE DOMAIN-CONTAINING PROTEIN"/>
    <property type="match status" value="1"/>
</dbReference>
<dbReference type="Proteomes" id="UP001164746">
    <property type="component" value="Chromosome 1"/>
</dbReference>
<protein>
    <submittedName>
        <fullName evidence="1">BMI1-like protein</fullName>
    </submittedName>
</protein>
<accession>A0ABY7DAX3</accession>
<keyword evidence="2" id="KW-1185">Reference proteome</keyword>
<gene>
    <name evidence="1" type="ORF">MAR_006682</name>
</gene>
<feature type="non-terminal residue" evidence="1">
    <location>
        <position position="1"/>
    </location>
</feature>
<evidence type="ECO:0000313" key="1">
    <source>
        <dbReference type="EMBL" id="WAQ94211.1"/>
    </source>
</evidence>
<sequence>MDYKQKAYYVNTSAGLILLDGRCGAMAHRKRLRVSEVNPHLICVLCGGYYIDATTIIECMHT</sequence>
<evidence type="ECO:0000313" key="2">
    <source>
        <dbReference type="Proteomes" id="UP001164746"/>
    </source>
</evidence>
<dbReference type="EMBL" id="CP111012">
    <property type="protein sequence ID" value="WAQ94211.1"/>
    <property type="molecule type" value="Genomic_DNA"/>
</dbReference>